<protein>
    <submittedName>
        <fullName evidence="1">Uncharacterized protein</fullName>
    </submittedName>
</protein>
<dbReference type="SUPFAM" id="SSF110395">
    <property type="entry name" value="CutC-like"/>
    <property type="match status" value="1"/>
</dbReference>
<sequence length="27" mass="3300">MIRPRAGNFIYHYDDVKKMEQDIDLCK</sequence>
<dbReference type="Gene3D" id="3.20.20.380">
    <property type="entry name" value="Copper homeostasis (CutC) domain"/>
    <property type="match status" value="1"/>
</dbReference>
<dbReference type="Pfam" id="PF03932">
    <property type="entry name" value="CutC"/>
    <property type="match status" value="1"/>
</dbReference>
<feature type="non-terminal residue" evidence="1">
    <location>
        <position position="27"/>
    </location>
</feature>
<evidence type="ECO:0000313" key="1">
    <source>
        <dbReference type="EMBL" id="SUZ99608.1"/>
    </source>
</evidence>
<dbReference type="EMBL" id="UINC01002719">
    <property type="protein sequence ID" value="SUZ99608.1"/>
    <property type="molecule type" value="Genomic_DNA"/>
</dbReference>
<dbReference type="AlphaFoldDB" id="A0A381S8G4"/>
<name>A0A381S8G4_9ZZZZ</name>
<organism evidence="1">
    <name type="scientific">marine metagenome</name>
    <dbReference type="NCBI Taxonomy" id="408172"/>
    <lineage>
        <taxon>unclassified sequences</taxon>
        <taxon>metagenomes</taxon>
        <taxon>ecological metagenomes</taxon>
    </lineage>
</organism>
<dbReference type="InterPro" id="IPR005627">
    <property type="entry name" value="CutC-like"/>
</dbReference>
<proteinExistence type="predicted"/>
<accession>A0A381S8G4</accession>
<dbReference type="InterPro" id="IPR036822">
    <property type="entry name" value="CutC-like_dom_sf"/>
</dbReference>
<gene>
    <name evidence="1" type="ORF">METZ01_LOCUS52462</name>
</gene>
<reference evidence="1" key="1">
    <citation type="submission" date="2018-05" db="EMBL/GenBank/DDBJ databases">
        <authorList>
            <person name="Lanie J.A."/>
            <person name="Ng W.-L."/>
            <person name="Kazmierczak K.M."/>
            <person name="Andrzejewski T.M."/>
            <person name="Davidsen T.M."/>
            <person name="Wayne K.J."/>
            <person name="Tettelin H."/>
            <person name="Glass J.I."/>
            <person name="Rusch D."/>
            <person name="Podicherti R."/>
            <person name="Tsui H.-C.T."/>
            <person name="Winkler M.E."/>
        </authorList>
    </citation>
    <scope>NUCLEOTIDE SEQUENCE</scope>
</reference>